<evidence type="ECO:0000256" key="2">
    <source>
        <dbReference type="SAM" id="SignalP"/>
    </source>
</evidence>
<organism evidence="3 4">
    <name type="scientific">Candidatus Magasanikbacteria bacterium CG10_big_fil_rev_8_21_14_0_10_47_10</name>
    <dbReference type="NCBI Taxonomy" id="1974652"/>
    <lineage>
        <taxon>Bacteria</taxon>
        <taxon>Candidatus Magasanikiibacteriota</taxon>
    </lineage>
</organism>
<reference evidence="4" key="1">
    <citation type="submission" date="2017-09" db="EMBL/GenBank/DDBJ databases">
        <title>Depth-based differentiation of microbial function through sediment-hosted aquifers and enrichment of novel symbionts in the deep terrestrial subsurface.</title>
        <authorList>
            <person name="Probst A.J."/>
            <person name="Ladd B."/>
            <person name="Jarett J.K."/>
            <person name="Geller-Mcgrath D.E."/>
            <person name="Sieber C.M.K."/>
            <person name="Emerson J.B."/>
            <person name="Anantharaman K."/>
            <person name="Thomas B.C."/>
            <person name="Malmstrom R."/>
            <person name="Stieglmeier M."/>
            <person name="Klingl A."/>
            <person name="Woyke T."/>
            <person name="Ryan C.M."/>
            <person name="Banfield J.F."/>
        </authorList>
    </citation>
    <scope>NUCLEOTIDE SEQUENCE [LARGE SCALE GENOMIC DNA]</scope>
</reference>
<name>A0A2H0TPM2_9BACT</name>
<dbReference type="AlphaFoldDB" id="A0A2H0TPM2"/>
<accession>A0A2H0TPM2</accession>
<dbReference type="InterPro" id="IPR043993">
    <property type="entry name" value="T4SS_pilin"/>
</dbReference>
<dbReference type="EMBL" id="PFCB01000029">
    <property type="protein sequence ID" value="PIR74113.1"/>
    <property type="molecule type" value="Genomic_DNA"/>
</dbReference>
<dbReference type="Proteomes" id="UP000230154">
    <property type="component" value="Unassembled WGS sequence"/>
</dbReference>
<feature type="signal peptide" evidence="2">
    <location>
        <begin position="1"/>
        <end position="33"/>
    </location>
</feature>
<evidence type="ECO:0008006" key="5">
    <source>
        <dbReference type="Google" id="ProtNLM"/>
    </source>
</evidence>
<feature type="chain" id="PRO_5013823123" description="Integral membrane protein" evidence="2">
    <location>
        <begin position="34"/>
        <end position="150"/>
    </location>
</feature>
<keyword evidence="1" id="KW-0472">Membrane</keyword>
<feature type="transmembrane region" description="Helical" evidence="1">
    <location>
        <begin position="110"/>
        <end position="132"/>
    </location>
</feature>
<comment type="caution">
    <text evidence="3">The sequence shown here is derived from an EMBL/GenBank/DDBJ whole genome shotgun (WGS) entry which is preliminary data.</text>
</comment>
<feature type="transmembrane region" description="Helical" evidence="1">
    <location>
        <begin position="68"/>
        <end position="89"/>
    </location>
</feature>
<proteinExistence type="predicted"/>
<dbReference type="Pfam" id="PF18895">
    <property type="entry name" value="T4SS_pilin"/>
    <property type="match status" value="1"/>
</dbReference>
<keyword evidence="1" id="KW-0812">Transmembrane</keyword>
<gene>
    <name evidence="3" type="ORF">COU35_04110</name>
</gene>
<sequence>MYLAIRIAKYKTALLIAATLAFGLLLAPSMASAQPPPAPAAAANGDVFGVNPVAGSIALGKRGLQETIAGVINVALSLLGIIAVVIVLIGGFKWMTAGGSEDKVAEARKLIFSGIIGLAIIMSAWAIARFVIVNLASETGNEGGIENVQP</sequence>
<keyword evidence="2" id="KW-0732">Signal</keyword>
<keyword evidence="1" id="KW-1133">Transmembrane helix</keyword>
<evidence type="ECO:0000256" key="1">
    <source>
        <dbReference type="SAM" id="Phobius"/>
    </source>
</evidence>
<protein>
    <recommendedName>
        <fullName evidence="5">Integral membrane protein</fullName>
    </recommendedName>
</protein>
<evidence type="ECO:0000313" key="4">
    <source>
        <dbReference type="Proteomes" id="UP000230154"/>
    </source>
</evidence>
<evidence type="ECO:0000313" key="3">
    <source>
        <dbReference type="EMBL" id="PIR74113.1"/>
    </source>
</evidence>